<feature type="compositionally biased region" description="Polar residues" evidence="9">
    <location>
        <begin position="1299"/>
        <end position="1311"/>
    </location>
</feature>
<comment type="subcellular location">
    <subcellularLocation>
        <location evidence="1">Nucleus</location>
    </subcellularLocation>
</comment>
<feature type="compositionally biased region" description="Low complexity" evidence="9">
    <location>
        <begin position="735"/>
        <end position="744"/>
    </location>
</feature>
<dbReference type="InterPro" id="IPR014012">
    <property type="entry name" value="HSA_dom"/>
</dbReference>
<feature type="domain" description="HSA" evidence="11">
    <location>
        <begin position="595"/>
        <end position="682"/>
    </location>
</feature>
<evidence type="ECO:0000256" key="4">
    <source>
        <dbReference type="ARBA" id="ARBA00022853"/>
    </source>
</evidence>
<feature type="region of interest" description="Disordered" evidence="9">
    <location>
        <begin position="1239"/>
        <end position="1318"/>
    </location>
</feature>
<evidence type="ECO:0000256" key="2">
    <source>
        <dbReference type="ARBA" id="ARBA00008913"/>
    </source>
</evidence>
<dbReference type="GO" id="GO:0006281">
    <property type="term" value="P:DNA repair"/>
    <property type="evidence" value="ECO:0007669"/>
    <property type="project" value="UniProtKB-KW"/>
</dbReference>
<dbReference type="GO" id="GO:0003682">
    <property type="term" value="F:chromatin binding"/>
    <property type="evidence" value="ECO:0007669"/>
    <property type="project" value="TreeGrafter"/>
</dbReference>
<feature type="compositionally biased region" description="Polar residues" evidence="9">
    <location>
        <begin position="1383"/>
        <end position="1412"/>
    </location>
</feature>
<dbReference type="PANTHER" id="PTHR46459">
    <property type="entry name" value="E1A-BINDING PROTEIN P400-RELATED"/>
    <property type="match status" value="1"/>
</dbReference>
<feature type="compositionally biased region" description="Low complexity" evidence="9">
    <location>
        <begin position="1283"/>
        <end position="1297"/>
    </location>
</feature>
<organism evidence="12 13">
    <name type="scientific">Boletus reticuloceps</name>
    <dbReference type="NCBI Taxonomy" id="495285"/>
    <lineage>
        <taxon>Eukaryota</taxon>
        <taxon>Fungi</taxon>
        <taxon>Dikarya</taxon>
        <taxon>Basidiomycota</taxon>
        <taxon>Agaricomycotina</taxon>
        <taxon>Agaricomycetes</taxon>
        <taxon>Agaricomycetidae</taxon>
        <taxon>Boletales</taxon>
        <taxon>Boletineae</taxon>
        <taxon>Boletaceae</taxon>
        <taxon>Boletoideae</taxon>
        <taxon>Boletus</taxon>
    </lineage>
</organism>
<feature type="region of interest" description="Disordered" evidence="9">
    <location>
        <begin position="1374"/>
        <end position="1439"/>
    </location>
</feature>
<keyword evidence="4" id="KW-0156">Chromatin regulator</keyword>
<gene>
    <name evidence="12" type="ORF">JVT61DRAFT_11666</name>
</gene>
<dbReference type="PROSITE" id="PS50090">
    <property type="entry name" value="MYB_LIKE"/>
    <property type="match status" value="1"/>
</dbReference>
<evidence type="ECO:0000256" key="1">
    <source>
        <dbReference type="ARBA" id="ARBA00004123"/>
    </source>
</evidence>
<evidence type="ECO:0000256" key="9">
    <source>
        <dbReference type="SAM" id="MobiDB-lite"/>
    </source>
</evidence>
<feature type="compositionally biased region" description="Low complexity" evidence="9">
    <location>
        <begin position="385"/>
        <end position="396"/>
    </location>
</feature>
<protein>
    <recommendedName>
        <fullName evidence="8">Vacuolar import and degradation protein 21</fullName>
    </recommendedName>
</protein>
<sequence length="1517" mass="166835">MTNGGLVKAFTCQWCISATIRRESDTRTSAGDRLDDVSSGAKRHIDLSSRLHCSRTNRKEVDPPCCRTTPQRPPFCNDTKEAGQQNTRERVAEDIDDKPLPSKLARFPSRSYIARANDARTPAMSSSEWTESLIAERVAQLDAIIQRRNALLREMYHMMQQKHNVGVLALDEIDYGNDDEDEGLKQFMDRFDLGKDQESGMISNLSDDELSVPFPSEDVTEEPVESAVPDLDSPMSEPPVSPARTRSPVQKEEDEEAEINDLVEAVAQVDLPASHPPTPSVQQPSEAQEEEEEEGEEEGGEGGEEEEQTLRSDHCISAPPSPRPPSRPASTLSYHSPAVSRHCSRSRSRSPPVPLQSPQPVNVQPVTEVEMDTSEPMEDIREESPQLVLPSSSPVVTQTAEIHVQSDDTSADILVETAPSPSPVQEVAPRPMVIHTAVDVASLQPSLLIPTPTSPAPALPDFSFEDTEGENLDEPVQVTVPTGTQHHHFNPNYNLPPLKALPPEYLRKGKSSKQKKKDKDKTDTKGGKEEWAPLGFAKWGATVRANPIYKKVSRATKCLSTKDWSVAITELRLLRTLERVESLENVAKWSYRQPKKQRNLGGMTRTHWDYLLDEMKWMRVDFREERRWKHALAFNISTAVLEWHDAKTREERVKLGICMHWKPPRTTDSASSPSQQRQQQRDMDVDNEGVAGEQCDKEQTYSDQESGDDDDEGEVEQRDIVDALETRNALEEALEGSGSRSGSGESRESSQRQSMDPDGVLRPKVEDVDDSSALGNVSGAWQRDGDAMDVDQEGEGNRAEDGDVGRTQTTKTEVVDLAGLKPDSSDPVLGSQTGSESQTSTLPVPSPSKSAPKSNLYAPLRERIAYSDDSKLFLDNDDLDLVKALSDLTTQDSSSPTLDLEAVRSLDLSDLFPDLQVLGMPDVAPSEPKKRSDKKSERDDNRRVDDAGYTKIAPVGRFMLSKPTLLSPLQPVRRWKNGKWLSPEEPAVTEAESLSIKITNEQLSELFDGVKPQAIGGTFVPHPLKDNKKRLDHAWSPSEDALLKSFVEKYPSNWTLVADSFNSARVTIPIDKRTPWECFERWSLKLGGKPSGVPGHTDVTSPAGVEGTPPPPTPTTSTQQAQMTTRGVKRLASINIAQGGAGATGVTVSSDTIKRRRHSLMYETIRKTAKKREAAQKAASMNQRKPPNIHDTHGQYNKMPKLTPAELSRMKAEKESRDQQEMLMARRRHEELTRQQLLRAQQQPVGAAASAQQQQQQPQQPQQPQPQQPQQQQQQPGNGVSRPAAQPTQPAPQIRAQSAVPQVNISQQQRMPTPMSAAARMSPQQMLQVQAAQARASAITAVTQSQAQVHAQLQAQVQIQAQAQGTPQAALASLPAGTHLSPPYQSRAATSSPGISVTQQASPPRTAVTPSNAGVVASPRPPSAQPQPPMPSPQIAGNTMPRPASSIAAHYLPVVPSGPHFTQEQMDQALRLSSLMQVGSLVWLIGEMSFTDTASVWPVQRSTMAQAQQGGQYPSQS</sequence>
<dbReference type="InterPro" id="IPR001005">
    <property type="entry name" value="SANT/Myb"/>
</dbReference>
<feature type="compositionally biased region" description="Basic and acidic residues" evidence="9">
    <location>
        <begin position="517"/>
        <end position="529"/>
    </location>
</feature>
<dbReference type="EMBL" id="JAGFBS010000005">
    <property type="protein sequence ID" value="KAG6379218.1"/>
    <property type="molecule type" value="Genomic_DNA"/>
</dbReference>
<evidence type="ECO:0000259" key="11">
    <source>
        <dbReference type="PROSITE" id="PS51204"/>
    </source>
</evidence>
<feature type="region of interest" description="Disordered" evidence="9">
    <location>
        <begin position="918"/>
        <end position="946"/>
    </location>
</feature>
<comment type="function">
    <text evidence="7">Component of the NuA4 histone acetyltransferase complex which is involved in transcriptional activation of selected genes principally by acetylation of nucleosomal histone H4 and H2A. The NuA4 complex is also involved in DNA repair.</text>
</comment>
<evidence type="ECO:0000313" key="13">
    <source>
        <dbReference type="Proteomes" id="UP000683000"/>
    </source>
</evidence>
<dbReference type="Pfam" id="PF07529">
    <property type="entry name" value="HSA"/>
    <property type="match status" value="1"/>
</dbReference>
<dbReference type="Gene3D" id="1.10.10.60">
    <property type="entry name" value="Homeodomain-like"/>
    <property type="match status" value="1"/>
</dbReference>
<dbReference type="Pfam" id="PF13921">
    <property type="entry name" value="Myb_DNA-bind_6"/>
    <property type="match status" value="1"/>
</dbReference>
<feature type="compositionally biased region" description="Low complexity" evidence="9">
    <location>
        <begin position="830"/>
        <end position="854"/>
    </location>
</feature>
<evidence type="ECO:0000256" key="7">
    <source>
        <dbReference type="ARBA" id="ARBA00025178"/>
    </source>
</evidence>
<evidence type="ECO:0000256" key="3">
    <source>
        <dbReference type="ARBA" id="ARBA00022763"/>
    </source>
</evidence>
<feature type="compositionally biased region" description="Acidic residues" evidence="9">
    <location>
        <begin position="287"/>
        <end position="307"/>
    </location>
</feature>
<dbReference type="SMART" id="SM00573">
    <property type="entry name" value="HSA"/>
    <property type="match status" value="1"/>
</dbReference>
<dbReference type="GO" id="GO:0035267">
    <property type="term" value="C:NuA4 histone acetyltransferase complex"/>
    <property type="evidence" value="ECO:0007669"/>
    <property type="project" value="TreeGrafter"/>
</dbReference>
<evidence type="ECO:0000259" key="10">
    <source>
        <dbReference type="PROSITE" id="PS50090"/>
    </source>
</evidence>
<dbReference type="PROSITE" id="PS51204">
    <property type="entry name" value="HSA"/>
    <property type="match status" value="1"/>
</dbReference>
<feature type="region of interest" description="Disordered" evidence="9">
    <location>
        <begin position="1170"/>
        <end position="1199"/>
    </location>
</feature>
<keyword evidence="3" id="KW-0227">DNA damage</keyword>
<feature type="region of interest" description="Disordered" evidence="9">
    <location>
        <begin position="1089"/>
        <end position="1120"/>
    </location>
</feature>
<dbReference type="SMART" id="SM00717">
    <property type="entry name" value="SANT"/>
    <property type="match status" value="1"/>
</dbReference>
<reference evidence="12" key="1">
    <citation type="submission" date="2021-03" db="EMBL/GenBank/DDBJ databases">
        <title>Evolutionary innovations through gain and loss of genes in the ectomycorrhizal Boletales.</title>
        <authorList>
            <person name="Wu G."/>
            <person name="Miyauchi S."/>
            <person name="Morin E."/>
            <person name="Yang Z.-L."/>
            <person name="Xu J."/>
            <person name="Martin F.M."/>
        </authorList>
    </citation>
    <scope>NUCLEOTIDE SEQUENCE</scope>
    <source>
        <strain evidence="12">BR01</strain>
    </source>
</reference>
<evidence type="ECO:0000313" key="12">
    <source>
        <dbReference type="EMBL" id="KAG6379218.1"/>
    </source>
</evidence>
<dbReference type="GO" id="GO:0006325">
    <property type="term" value="P:chromatin organization"/>
    <property type="evidence" value="ECO:0007669"/>
    <property type="project" value="UniProtKB-KW"/>
</dbReference>
<feature type="compositionally biased region" description="Basic and acidic residues" evidence="9">
    <location>
        <begin position="927"/>
        <end position="946"/>
    </location>
</feature>
<comment type="similarity">
    <text evidence="2">Belongs to the EAF1 family.</text>
</comment>
<name>A0A8I3ADA4_9AGAM</name>
<dbReference type="CDD" id="cd00167">
    <property type="entry name" value="SANT"/>
    <property type="match status" value="1"/>
</dbReference>
<dbReference type="PANTHER" id="PTHR46459:SF1">
    <property type="entry name" value="E1A-BINDING PROTEIN P400"/>
    <property type="match status" value="1"/>
</dbReference>
<feature type="compositionally biased region" description="Pro residues" evidence="9">
    <location>
        <begin position="1419"/>
        <end position="1432"/>
    </location>
</feature>
<feature type="compositionally biased region" description="Acidic residues" evidence="9">
    <location>
        <begin position="705"/>
        <end position="714"/>
    </location>
</feature>
<feature type="region of interest" description="Disordered" evidence="9">
    <location>
        <begin position="732"/>
        <end position="855"/>
    </location>
</feature>
<feature type="compositionally biased region" description="Low complexity" evidence="9">
    <location>
        <begin position="1239"/>
        <end position="1260"/>
    </location>
</feature>
<comment type="caution">
    <text evidence="12">The sequence shown here is derived from an EMBL/GenBank/DDBJ whole genome shotgun (WGS) entry which is preliminary data.</text>
</comment>
<evidence type="ECO:0000256" key="8">
    <source>
        <dbReference type="ARBA" id="ARBA00029670"/>
    </source>
</evidence>
<keyword evidence="5" id="KW-0234">DNA repair</keyword>
<dbReference type="SUPFAM" id="SSF46689">
    <property type="entry name" value="Homeodomain-like"/>
    <property type="match status" value="1"/>
</dbReference>
<keyword evidence="13" id="KW-1185">Reference proteome</keyword>
<proteinExistence type="inferred from homology"/>
<feature type="compositionally biased region" description="Acidic residues" evidence="9">
    <location>
        <begin position="252"/>
        <end position="261"/>
    </location>
</feature>
<dbReference type="OrthoDB" id="5364245at2759"/>
<feature type="region of interest" description="Disordered" evidence="9">
    <location>
        <begin position="198"/>
        <end position="396"/>
    </location>
</feature>
<feature type="region of interest" description="Disordered" evidence="9">
    <location>
        <begin position="661"/>
        <end position="715"/>
    </location>
</feature>
<dbReference type="GO" id="GO:0005634">
    <property type="term" value="C:nucleus"/>
    <property type="evidence" value="ECO:0007669"/>
    <property type="project" value="UniProtKB-SubCell"/>
</dbReference>
<feature type="domain" description="Myb-like" evidence="10">
    <location>
        <begin position="1027"/>
        <end position="1086"/>
    </location>
</feature>
<dbReference type="Proteomes" id="UP000683000">
    <property type="component" value="Unassembled WGS sequence"/>
</dbReference>
<evidence type="ECO:0000256" key="6">
    <source>
        <dbReference type="ARBA" id="ARBA00023242"/>
    </source>
</evidence>
<feature type="compositionally biased region" description="Basic and acidic residues" evidence="9">
    <location>
        <begin position="795"/>
        <end position="804"/>
    </location>
</feature>
<evidence type="ECO:0000256" key="5">
    <source>
        <dbReference type="ARBA" id="ARBA00023204"/>
    </source>
</evidence>
<accession>A0A8I3ADA4</accession>
<feature type="region of interest" description="Disordered" evidence="9">
    <location>
        <begin position="483"/>
        <end position="529"/>
    </location>
</feature>
<dbReference type="InterPro" id="IPR009057">
    <property type="entry name" value="Homeodomain-like_sf"/>
</dbReference>
<keyword evidence="6" id="KW-0539">Nucleus</keyword>